<reference evidence="3 4" key="1">
    <citation type="submission" date="2016-05" db="EMBL/GenBank/DDBJ databases">
        <title>Comparative analysis of secretome profiles of manganese(II)-oxidizing ascomycete fungi.</title>
        <authorList>
            <consortium name="DOE Joint Genome Institute"/>
            <person name="Zeiner C.A."/>
            <person name="Purvine S.O."/>
            <person name="Zink E.M."/>
            <person name="Wu S."/>
            <person name="Pasa-Tolic L."/>
            <person name="Chaput D.L."/>
            <person name="Haridas S."/>
            <person name="Grigoriev I.V."/>
            <person name="Santelli C.M."/>
            <person name="Hansel C.M."/>
        </authorList>
    </citation>
    <scope>NUCLEOTIDE SEQUENCE [LARGE SCALE GENOMIC DNA]</scope>
    <source>
        <strain evidence="3 4">SRC1lrK2f</strain>
    </source>
</reference>
<dbReference type="OMA" id="HICEEID"/>
<evidence type="ECO:0000313" key="4">
    <source>
        <dbReference type="Proteomes" id="UP000077248"/>
    </source>
</evidence>
<dbReference type="STRING" id="5599.A0A177DM53"/>
<feature type="compositionally biased region" description="Polar residues" evidence="1">
    <location>
        <begin position="50"/>
        <end position="61"/>
    </location>
</feature>
<dbReference type="PANTHER" id="PTHR33112:SF10">
    <property type="entry name" value="TOL"/>
    <property type="match status" value="1"/>
</dbReference>
<feature type="region of interest" description="Disordered" evidence="1">
    <location>
        <begin position="673"/>
        <end position="704"/>
    </location>
</feature>
<proteinExistence type="predicted"/>
<feature type="compositionally biased region" description="Basic and acidic residues" evidence="1">
    <location>
        <begin position="31"/>
        <end position="48"/>
    </location>
</feature>
<gene>
    <name evidence="3" type="ORF">CC77DRAFT_1094990</name>
</gene>
<name>A0A177DM53_ALTAL</name>
<keyword evidence="4" id="KW-1185">Reference proteome</keyword>
<feature type="domain" description="Protein kinase" evidence="2">
    <location>
        <begin position="253"/>
        <end position="601"/>
    </location>
</feature>
<sequence length="1348" mass="151784">MFQAVWPDEMAIVRSETAGIGTRRDSKEEVKHGEQVVGGDGKHTRGLDCRNSTPLGSNSKPVSAKSLRKRLLDRITFALELSMFEKTKNKKFFPRDILQDILPKTSMNQAGSGEDPADTVLRLMQIEPNIASSDNRALANHILKNSRIVFLILLWIKHDHLYEAMELFMDHPFPDGSLPLSAWSGDQLKNNSENHLFSRMEIGHSSQIAAEDPIWDVSSINNFEDAQWMFLAPKFSTKEQNGHFDERCPIPFIDQSTHKSSGAHGIVHKYTIHQAHHEDLLDPVSSEPCVVAVKAFRKGGKHVATDVENEVKALEMMNTLEKDHIVRFLTSFQRGAPDDLEYFLLFEWAHGGNLGDFWKQQAELPRTAELMKWLIGQLRGLAKALTAAHGAVCRHGDLKPANILWFRDTTCPYGTLKIGDWGEAKIHKDVTSLRHVDTDAGYGTRRYEPPETGPHSPRQGQGLPKRSRLYDLWGFGCIIFECTIWYLYDMERLNKFNNSNLGTYGTSDFFYERERATGIAKVHGVVEHWMDHMSNDALCRSEKTALGDLLEIVRTGLLVVELPKGGGFVSQADAPKNIKARSTESADTQTFTDAHDSHPTIQVTAPESAKLDDAAETPNAHGITPTFNITESLFTEPTGLQNPEPKHNVRLRADELEEDLSRILQTQKGNRYWDRFQDPRPEPVGTDSSSRLLAPSAPHISTATNLRVPTTHKVDYDHPSLDPEDWQLELDNVFAAQLLSRLVTIAGTPSPQSLPSADLCTGCKELGEQLPQTNFSKSYTTRVLKCNADAKLCNLCCLLWQTHQRYASTECKEVRFYRMGSAMYMSGAKNPVCTLLRSNDPNSRAHDIQVGLAELPSVGTPQHFGIVRSWLDDCDKMHSHTCKTSKDLRLKTDATTTMPTRLMYVGKDGDDIVHLQEMKGKNAVSWIALSYRWGDSSPFSTTRQNLHSHIKGMKLTALPRTFQDAIKVTRALGHKYLWIDSLCIIQGKDGDFSDEFKRMEDVYSGAYCVLAASCATDQRSGFLLPRVARTSVALNHEGRDGDGGTIYVCSFIEDFRSHVLQGALHKRGWVLQEHALARRTVFFTEYQMYWECGRGVRCETMIKMTNQLAALLGDPDFPKILDPANHGERISRFQELYQQYSRLELSSDYDRPTAIDGLQQRLIRTMGVKGGFGVLDDGSNQGFLRRSLLWRRGEDTHHLKRIAFPNDREHVPSWSWMSVSGGIDYLHLPWQGYDWQNIRSPPWRTSSDSVFSNAFMGKSQAFKCPRGRKHGCDIVFDDPKDCELPELMAIVLGIEKGSRATEEKTHCILVVRPKETSSQDGITLYERVGAGYMPGEYLEGLPQACALI</sequence>
<dbReference type="InterPro" id="IPR000719">
    <property type="entry name" value="Prot_kinase_dom"/>
</dbReference>
<dbReference type="VEuPathDB" id="FungiDB:CC77DRAFT_1094990"/>
<dbReference type="Pfam" id="PF06985">
    <property type="entry name" value="HET"/>
    <property type="match status" value="1"/>
</dbReference>
<dbReference type="PANTHER" id="PTHR33112">
    <property type="entry name" value="DOMAIN PROTEIN, PUTATIVE-RELATED"/>
    <property type="match status" value="1"/>
</dbReference>
<dbReference type="PROSITE" id="PS50011">
    <property type="entry name" value="PROTEIN_KINASE_DOM"/>
    <property type="match status" value="1"/>
</dbReference>
<dbReference type="Gene3D" id="1.10.510.10">
    <property type="entry name" value="Transferase(Phosphotransferase) domain 1"/>
    <property type="match status" value="1"/>
</dbReference>
<dbReference type="RefSeq" id="XP_018385513.1">
    <property type="nucleotide sequence ID" value="XM_018529769.1"/>
</dbReference>
<dbReference type="GO" id="GO:0004672">
    <property type="term" value="F:protein kinase activity"/>
    <property type="evidence" value="ECO:0007669"/>
    <property type="project" value="InterPro"/>
</dbReference>
<dbReference type="Proteomes" id="UP000077248">
    <property type="component" value="Unassembled WGS sequence"/>
</dbReference>
<dbReference type="CDD" id="cd00180">
    <property type="entry name" value="PKc"/>
    <property type="match status" value="1"/>
</dbReference>
<dbReference type="InterPro" id="IPR011009">
    <property type="entry name" value="Kinase-like_dom_sf"/>
</dbReference>
<dbReference type="EMBL" id="KV441479">
    <property type="protein sequence ID" value="OAG20092.1"/>
    <property type="molecule type" value="Genomic_DNA"/>
</dbReference>
<feature type="region of interest" description="Disordered" evidence="1">
    <location>
        <begin position="31"/>
        <end position="61"/>
    </location>
</feature>
<protein>
    <submittedName>
        <fullName evidence="3">HET-domain-containing protein</fullName>
    </submittedName>
</protein>
<dbReference type="InterPro" id="IPR010730">
    <property type="entry name" value="HET"/>
</dbReference>
<evidence type="ECO:0000259" key="2">
    <source>
        <dbReference type="PROSITE" id="PS50011"/>
    </source>
</evidence>
<evidence type="ECO:0000256" key="1">
    <source>
        <dbReference type="SAM" id="MobiDB-lite"/>
    </source>
</evidence>
<dbReference type="SUPFAM" id="SSF56112">
    <property type="entry name" value="Protein kinase-like (PK-like)"/>
    <property type="match status" value="1"/>
</dbReference>
<organism evidence="3 4">
    <name type="scientific">Alternaria alternata</name>
    <name type="common">Alternaria rot fungus</name>
    <name type="synonym">Torula alternata</name>
    <dbReference type="NCBI Taxonomy" id="5599"/>
    <lineage>
        <taxon>Eukaryota</taxon>
        <taxon>Fungi</taxon>
        <taxon>Dikarya</taxon>
        <taxon>Ascomycota</taxon>
        <taxon>Pezizomycotina</taxon>
        <taxon>Dothideomycetes</taxon>
        <taxon>Pleosporomycetidae</taxon>
        <taxon>Pleosporales</taxon>
        <taxon>Pleosporineae</taxon>
        <taxon>Pleosporaceae</taxon>
        <taxon>Alternaria</taxon>
        <taxon>Alternaria sect. Alternaria</taxon>
        <taxon>Alternaria alternata complex</taxon>
    </lineage>
</organism>
<dbReference type="Pfam" id="PF00069">
    <property type="entry name" value="Pkinase"/>
    <property type="match status" value="1"/>
</dbReference>
<accession>A0A177DM53</accession>
<feature type="region of interest" description="Disordered" evidence="1">
    <location>
        <begin position="441"/>
        <end position="462"/>
    </location>
</feature>
<dbReference type="GO" id="GO:0005524">
    <property type="term" value="F:ATP binding"/>
    <property type="evidence" value="ECO:0007669"/>
    <property type="project" value="InterPro"/>
</dbReference>
<dbReference type="KEGG" id="aalt:CC77DRAFT_1094990"/>
<dbReference type="SMART" id="SM00220">
    <property type="entry name" value="S_TKc"/>
    <property type="match status" value="1"/>
</dbReference>
<evidence type="ECO:0000313" key="3">
    <source>
        <dbReference type="EMBL" id="OAG20092.1"/>
    </source>
</evidence>
<dbReference type="GeneID" id="29115363"/>